<reference evidence="2" key="2">
    <citation type="journal article" date="2023" name="IMA Fungus">
        <title>Comparative genomic study of the Penicillium genus elucidates a diverse pangenome and 15 lateral gene transfer events.</title>
        <authorList>
            <person name="Petersen C."/>
            <person name="Sorensen T."/>
            <person name="Nielsen M.R."/>
            <person name="Sondergaard T.E."/>
            <person name="Sorensen J.L."/>
            <person name="Fitzpatrick D.A."/>
            <person name="Frisvad J.C."/>
            <person name="Nielsen K.L."/>
        </authorList>
    </citation>
    <scope>NUCLEOTIDE SEQUENCE</scope>
    <source>
        <strain evidence="2">IBT 29495</strain>
    </source>
</reference>
<proteinExistence type="predicted"/>
<dbReference type="EMBL" id="JAPWDS010000002">
    <property type="protein sequence ID" value="KAJ5513640.1"/>
    <property type="molecule type" value="Genomic_DNA"/>
</dbReference>
<keyword evidence="1" id="KW-0732">Signal</keyword>
<sequence>MKFSLVLPLLLVAANVEGNLDLPHPLALASSFSHIYHQLDKINIGNCSLANVSISLNATKSQLPVPSTNLTLKYVALGRGTQNYSCPSNASSDSKTTVKPKATGAAATLFDASCIASSSLALLHEIPALISTTPIGSLAFMATLVAQGTRSTNLIIGEHYFDTDGVPIFDMGLSGSKSWIAASKIASSPAPKSKSKSKSCDDVPWLKLGHKKGKGIQEVYRVVTSQGDAPSTCAGQKAMIQVDYAAEYWFYG</sequence>
<evidence type="ECO:0000313" key="3">
    <source>
        <dbReference type="Proteomes" id="UP001149954"/>
    </source>
</evidence>
<accession>A0A9W9Y1A6</accession>
<name>A0A9W9Y1A6_9EURO</name>
<dbReference type="InterPro" id="IPR021851">
    <property type="entry name" value="DUF3455"/>
</dbReference>
<dbReference type="Proteomes" id="UP001149954">
    <property type="component" value="Unassembled WGS sequence"/>
</dbReference>
<feature type="signal peptide" evidence="1">
    <location>
        <begin position="1"/>
        <end position="18"/>
    </location>
</feature>
<dbReference type="Pfam" id="PF11937">
    <property type="entry name" value="DUF3455"/>
    <property type="match status" value="1"/>
</dbReference>
<feature type="chain" id="PRO_5040728261" description="Malate dehydrogenase" evidence="1">
    <location>
        <begin position="19"/>
        <end position="252"/>
    </location>
</feature>
<keyword evidence="3" id="KW-1185">Reference proteome</keyword>
<evidence type="ECO:0000313" key="2">
    <source>
        <dbReference type="EMBL" id="KAJ5513640.1"/>
    </source>
</evidence>
<organism evidence="2 3">
    <name type="scientific">Penicillium fimorum</name>
    <dbReference type="NCBI Taxonomy" id="1882269"/>
    <lineage>
        <taxon>Eukaryota</taxon>
        <taxon>Fungi</taxon>
        <taxon>Dikarya</taxon>
        <taxon>Ascomycota</taxon>
        <taxon>Pezizomycotina</taxon>
        <taxon>Eurotiomycetes</taxon>
        <taxon>Eurotiomycetidae</taxon>
        <taxon>Eurotiales</taxon>
        <taxon>Aspergillaceae</taxon>
        <taxon>Penicillium</taxon>
    </lineage>
</organism>
<evidence type="ECO:0000256" key="1">
    <source>
        <dbReference type="SAM" id="SignalP"/>
    </source>
</evidence>
<comment type="caution">
    <text evidence="2">The sequence shown here is derived from an EMBL/GenBank/DDBJ whole genome shotgun (WGS) entry which is preliminary data.</text>
</comment>
<dbReference type="PANTHER" id="PTHR35567:SF1">
    <property type="entry name" value="CONSERVED FUNGAL PROTEIN (AFU_ORTHOLOGUE AFUA_1G14230)"/>
    <property type="match status" value="1"/>
</dbReference>
<reference evidence="2" key="1">
    <citation type="submission" date="2022-12" db="EMBL/GenBank/DDBJ databases">
        <authorList>
            <person name="Petersen C."/>
        </authorList>
    </citation>
    <scope>NUCLEOTIDE SEQUENCE</scope>
    <source>
        <strain evidence="2">IBT 29495</strain>
    </source>
</reference>
<evidence type="ECO:0008006" key="4">
    <source>
        <dbReference type="Google" id="ProtNLM"/>
    </source>
</evidence>
<gene>
    <name evidence="2" type="ORF">N7463_003192</name>
</gene>
<dbReference type="AlphaFoldDB" id="A0A9W9Y1A6"/>
<dbReference type="PANTHER" id="PTHR35567">
    <property type="entry name" value="MALATE DEHYDROGENASE (AFU_ORTHOLOGUE AFUA_2G13800)"/>
    <property type="match status" value="1"/>
</dbReference>
<dbReference type="OrthoDB" id="1859733at2759"/>
<protein>
    <recommendedName>
        <fullName evidence="4">Malate dehydrogenase</fullName>
    </recommendedName>
</protein>